<feature type="domain" description="Anti-sigma-K factor RskA N-terminal" evidence="13">
    <location>
        <begin position="27"/>
        <end position="61"/>
    </location>
</feature>
<dbReference type="AlphaFoldDB" id="S3Z8G3"/>
<evidence type="ECO:0000256" key="4">
    <source>
        <dbReference type="ARBA" id="ARBA00022692"/>
    </source>
</evidence>
<dbReference type="Pfam" id="PF22618">
    <property type="entry name" value="RskA_N"/>
    <property type="match status" value="1"/>
</dbReference>
<evidence type="ECO:0000313" key="14">
    <source>
        <dbReference type="EMBL" id="EPH40001.1"/>
    </source>
</evidence>
<keyword evidence="3" id="KW-1003">Cell membrane</keyword>
<evidence type="ECO:0000256" key="5">
    <source>
        <dbReference type="ARBA" id="ARBA00022989"/>
    </source>
</evidence>
<name>S3Z8G3_9ACTN</name>
<dbReference type="GO" id="GO:0016989">
    <property type="term" value="F:sigma factor antagonist activity"/>
    <property type="evidence" value="ECO:0007669"/>
    <property type="project" value="TreeGrafter"/>
</dbReference>
<feature type="transmembrane region" description="Helical" evidence="11">
    <location>
        <begin position="117"/>
        <end position="141"/>
    </location>
</feature>
<sequence>MRHTGIRLFDRVREYAGGLRIGRTPHSLAVPYALDALDPDETRRFERHLETCPRCTDEVRALAADTVRLARAASVPAPPDLRERILTAVRATEQEAPEPVPDAGARNARGTPARARVLVALTASAAALALVAAGFLAFALVRTDDRLDEERAMAREIAHVLAAPDARAADARGVRGCGLGVVASRSLRQAVVTATGLEGPPGGRAHQLWELRAGAAPRSLGLLDGETPVVADDLGARAGSLAVTVEPARGSGRPTTAPVVQLTLESVGFGE</sequence>
<dbReference type="PANTHER" id="PTHR37461:SF1">
    <property type="entry name" value="ANTI-SIGMA-K FACTOR RSKA"/>
    <property type="match status" value="1"/>
</dbReference>
<evidence type="ECO:0000256" key="3">
    <source>
        <dbReference type="ARBA" id="ARBA00022475"/>
    </source>
</evidence>
<protein>
    <recommendedName>
        <fullName evidence="10">Regulator of SigK</fullName>
    </recommendedName>
    <alternativeName>
        <fullName evidence="9">Sigma-K anti-sigma factor RskA</fullName>
    </alternativeName>
</protein>
<dbReference type="InterPro" id="IPR018764">
    <property type="entry name" value="RskA_C"/>
</dbReference>
<dbReference type="OrthoDB" id="153510at2"/>
<organism evidence="14 15">
    <name type="scientific">Streptomyces aurantiacus JA 4570</name>
    <dbReference type="NCBI Taxonomy" id="1286094"/>
    <lineage>
        <taxon>Bacteria</taxon>
        <taxon>Bacillati</taxon>
        <taxon>Actinomycetota</taxon>
        <taxon>Actinomycetes</taxon>
        <taxon>Kitasatosporales</taxon>
        <taxon>Streptomycetaceae</taxon>
        <taxon>Streptomyces</taxon>
        <taxon>Streptomyces aurantiacus group</taxon>
    </lineage>
</organism>
<evidence type="ECO:0000256" key="8">
    <source>
        <dbReference type="ARBA" id="ARBA00023163"/>
    </source>
</evidence>
<dbReference type="InterPro" id="IPR051474">
    <property type="entry name" value="Anti-sigma-K/W_factor"/>
</dbReference>
<evidence type="ECO:0000256" key="1">
    <source>
        <dbReference type="ARBA" id="ARBA00004167"/>
    </source>
</evidence>
<feature type="domain" description="Anti-sigma K factor RskA C-terminal" evidence="12">
    <location>
        <begin position="122"/>
        <end position="259"/>
    </location>
</feature>
<evidence type="ECO:0000256" key="7">
    <source>
        <dbReference type="ARBA" id="ARBA00023136"/>
    </source>
</evidence>
<evidence type="ECO:0000256" key="6">
    <source>
        <dbReference type="ARBA" id="ARBA00023015"/>
    </source>
</evidence>
<comment type="caution">
    <text evidence="14">The sequence shown here is derived from an EMBL/GenBank/DDBJ whole genome shotgun (WGS) entry which is preliminary data.</text>
</comment>
<reference evidence="14 15" key="1">
    <citation type="submission" date="2013-02" db="EMBL/GenBank/DDBJ databases">
        <title>Draft Genome Sequence of Streptomyces aurantiacus, Which Produces Setomimycin.</title>
        <authorList>
            <person name="Gruening B.A."/>
            <person name="Praeg A."/>
            <person name="Erxleben A."/>
            <person name="Guenther S."/>
            <person name="Mueller M."/>
        </authorList>
    </citation>
    <scope>NUCLEOTIDE SEQUENCE [LARGE SCALE GENOMIC DNA]</scope>
    <source>
        <strain evidence="14 15">JA 4570</strain>
    </source>
</reference>
<keyword evidence="4 11" id="KW-0812">Transmembrane</keyword>
<dbReference type="PANTHER" id="PTHR37461">
    <property type="entry name" value="ANTI-SIGMA-K FACTOR RSKA"/>
    <property type="match status" value="1"/>
</dbReference>
<keyword evidence="5 11" id="KW-1133">Transmembrane helix</keyword>
<dbReference type="RefSeq" id="WP_016645061.1">
    <property type="nucleotide sequence ID" value="NZ_AOPZ01000458.1"/>
</dbReference>
<accession>S3Z8G3</accession>
<dbReference type="PATRIC" id="fig|1286094.4.peg.6865"/>
<evidence type="ECO:0000259" key="13">
    <source>
        <dbReference type="Pfam" id="PF22618"/>
    </source>
</evidence>
<keyword evidence="15" id="KW-1185">Reference proteome</keyword>
<keyword evidence="6" id="KW-0805">Transcription regulation</keyword>
<dbReference type="InterPro" id="IPR041916">
    <property type="entry name" value="Anti_sigma_zinc_sf"/>
</dbReference>
<dbReference type="InterPro" id="IPR053877">
    <property type="entry name" value="RskA_N"/>
</dbReference>
<evidence type="ECO:0000313" key="15">
    <source>
        <dbReference type="Proteomes" id="UP000014629"/>
    </source>
</evidence>
<dbReference type="GO" id="GO:0006417">
    <property type="term" value="P:regulation of translation"/>
    <property type="evidence" value="ECO:0007669"/>
    <property type="project" value="TreeGrafter"/>
</dbReference>
<keyword evidence="7 11" id="KW-0472">Membrane</keyword>
<dbReference type="Gene3D" id="1.10.10.1320">
    <property type="entry name" value="Anti-sigma factor, zinc-finger domain"/>
    <property type="match status" value="1"/>
</dbReference>
<dbReference type="Proteomes" id="UP000014629">
    <property type="component" value="Unassembled WGS sequence"/>
</dbReference>
<dbReference type="Pfam" id="PF10099">
    <property type="entry name" value="RskA_C"/>
    <property type="match status" value="1"/>
</dbReference>
<evidence type="ECO:0000256" key="9">
    <source>
        <dbReference type="ARBA" id="ARBA00029829"/>
    </source>
</evidence>
<evidence type="ECO:0000256" key="10">
    <source>
        <dbReference type="ARBA" id="ARBA00030803"/>
    </source>
</evidence>
<keyword evidence="8" id="KW-0804">Transcription</keyword>
<comment type="subcellular location">
    <subcellularLocation>
        <location evidence="2">Cell membrane</location>
    </subcellularLocation>
    <subcellularLocation>
        <location evidence="1">Membrane</location>
        <topology evidence="1">Single-pass membrane protein</topology>
    </subcellularLocation>
</comment>
<evidence type="ECO:0000256" key="2">
    <source>
        <dbReference type="ARBA" id="ARBA00004236"/>
    </source>
</evidence>
<dbReference type="GO" id="GO:0005886">
    <property type="term" value="C:plasma membrane"/>
    <property type="evidence" value="ECO:0007669"/>
    <property type="project" value="UniProtKB-SubCell"/>
</dbReference>
<gene>
    <name evidence="14" type="ORF">STRAU_6943</name>
</gene>
<dbReference type="EMBL" id="AOPZ01000458">
    <property type="protein sequence ID" value="EPH40001.1"/>
    <property type="molecule type" value="Genomic_DNA"/>
</dbReference>
<evidence type="ECO:0000256" key="11">
    <source>
        <dbReference type="SAM" id="Phobius"/>
    </source>
</evidence>
<proteinExistence type="predicted"/>
<evidence type="ECO:0000259" key="12">
    <source>
        <dbReference type="Pfam" id="PF10099"/>
    </source>
</evidence>